<name>A0AAD1S5C6_PELCU</name>
<keyword evidence="9 13" id="KW-0869">Chloride channel</keyword>
<evidence type="ECO:0000256" key="9">
    <source>
        <dbReference type="ARBA" id="ARBA00023173"/>
    </source>
</evidence>
<organism evidence="14 15">
    <name type="scientific">Pelobates cultripes</name>
    <name type="common">Western spadefoot toad</name>
    <dbReference type="NCBI Taxonomy" id="61616"/>
    <lineage>
        <taxon>Eukaryota</taxon>
        <taxon>Metazoa</taxon>
        <taxon>Chordata</taxon>
        <taxon>Craniata</taxon>
        <taxon>Vertebrata</taxon>
        <taxon>Euteleostomi</taxon>
        <taxon>Amphibia</taxon>
        <taxon>Batrachia</taxon>
        <taxon>Anura</taxon>
        <taxon>Pelobatoidea</taxon>
        <taxon>Pelobatidae</taxon>
        <taxon>Pelobates</taxon>
    </lineage>
</organism>
<evidence type="ECO:0000313" key="14">
    <source>
        <dbReference type="EMBL" id="CAH2291473.1"/>
    </source>
</evidence>
<dbReference type="InterPro" id="IPR006990">
    <property type="entry name" value="Tweety"/>
</dbReference>
<dbReference type="Pfam" id="PF04906">
    <property type="entry name" value="Tweety"/>
    <property type="match status" value="1"/>
</dbReference>
<evidence type="ECO:0000256" key="3">
    <source>
        <dbReference type="ARBA" id="ARBA00022448"/>
    </source>
</evidence>
<dbReference type="PANTHER" id="PTHR12424:SF6">
    <property type="entry name" value="PROTEIN TWEETY HOMOLOG 2"/>
    <property type="match status" value="1"/>
</dbReference>
<keyword evidence="5 13" id="KW-0812">Transmembrane</keyword>
<evidence type="ECO:0000256" key="6">
    <source>
        <dbReference type="ARBA" id="ARBA00022989"/>
    </source>
</evidence>
<comment type="similarity">
    <text evidence="2 13">Belongs to the tweety family.</text>
</comment>
<protein>
    <recommendedName>
        <fullName evidence="13">Protein tweety homolog</fullName>
    </recommendedName>
</protein>
<evidence type="ECO:0000256" key="4">
    <source>
        <dbReference type="ARBA" id="ARBA00022475"/>
    </source>
</evidence>
<dbReference type="PANTHER" id="PTHR12424">
    <property type="entry name" value="TWEETY-RELATED"/>
    <property type="match status" value="1"/>
</dbReference>
<comment type="caution">
    <text evidence="13">Lacks conserved residue(s) required for the propagation of feature annotation.</text>
</comment>
<evidence type="ECO:0000256" key="11">
    <source>
        <dbReference type="ARBA" id="ARBA00023214"/>
    </source>
</evidence>
<dbReference type="EMBL" id="OW240916">
    <property type="protein sequence ID" value="CAH2291473.1"/>
    <property type="molecule type" value="Genomic_DNA"/>
</dbReference>
<evidence type="ECO:0000256" key="7">
    <source>
        <dbReference type="ARBA" id="ARBA00023065"/>
    </source>
</evidence>
<sequence length="176" mass="19631">MAAARVEYIAPWWVYWLHELPHLDLTFQPRGNDFQPRDPGYQQTLLFWALAFALCAAINLLFLTVCLVCFCCCKKDEQTETKNISSCCITWTAAISGLLCCAAVGIGFYGNSETNDGVYQLTYSLDNANHTLAGIDSLRGEGEQFLQCTAAFKAHYYSAAHSGQQQFYIEILCVAL</sequence>
<evidence type="ECO:0000256" key="2">
    <source>
        <dbReference type="ARBA" id="ARBA00009849"/>
    </source>
</evidence>
<gene>
    <name evidence="14" type="ORF">PECUL_23A011740</name>
</gene>
<evidence type="ECO:0000256" key="10">
    <source>
        <dbReference type="ARBA" id="ARBA00023180"/>
    </source>
</evidence>
<keyword evidence="11 13" id="KW-0868">Chloride</keyword>
<dbReference type="GO" id="GO:0072320">
    <property type="term" value="F:volume-sensitive chloride channel activity"/>
    <property type="evidence" value="ECO:0007669"/>
    <property type="project" value="TreeGrafter"/>
</dbReference>
<proteinExistence type="inferred from homology"/>
<dbReference type="GO" id="GO:0005229">
    <property type="term" value="F:intracellularly calcium-gated chloride channel activity"/>
    <property type="evidence" value="ECO:0007669"/>
    <property type="project" value="TreeGrafter"/>
</dbReference>
<evidence type="ECO:0000313" key="15">
    <source>
        <dbReference type="Proteomes" id="UP001295444"/>
    </source>
</evidence>
<keyword evidence="8 13" id="KW-0472">Membrane</keyword>
<dbReference type="Proteomes" id="UP001295444">
    <property type="component" value="Chromosome 05"/>
</dbReference>
<evidence type="ECO:0000256" key="8">
    <source>
        <dbReference type="ARBA" id="ARBA00023136"/>
    </source>
</evidence>
<accession>A0AAD1S5C6</accession>
<dbReference type="GO" id="GO:0005886">
    <property type="term" value="C:plasma membrane"/>
    <property type="evidence" value="ECO:0007669"/>
    <property type="project" value="UniProtKB-SubCell"/>
</dbReference>
<comment type="subcellular location">
    <subcellularLocation>
        <location evidence="1">Cell membrane</location>
        <topology evidence="1">Multi-pass membrane protein</topology>
    </subcellularLocation>
</comment>
<comment type="function">
    <text evidence="13">Probable chloride channel.</text>
</comment>
<evidence type="ECO:0000256" key="1">
    <source>
        <dbReference type="ARBA" id="ARBA00004651"/>
    </source>
</evidence>
<evidence type="ECO:0000256" key="12">
    <source>
        <dbReference type="ARBA" id="ARBA00023303"/>
    </source>
</evidence>
<keyword evidence="12 13" id="KW-0407">Ion channel</keyword>
<dbReference type="AlphaFoldDB" id="A0AAD1S5C6"/>
<keyword evidence="3 13" id="KW-0813">Transport</keyword>
<keyword evidence="15" id="KW-1185">Reference proteome</keyword>
<keyword evidence="6 13" id="KW-1133">Transmembrane helix</keyword>
<feature type="transmembrane region" description="Helical" evidence="13">
    <location>
        <begin position="84"/>
        <end position="109"/>
    </location>
</feature>
<evidence type="ECO:0000256" key="5">
    <source>
        <dbReference type="ARBA" id="ARBA00022692"/>
    </source>
</evidence>
<keyword evidence="4" id="KW-1003">Cell membrane</keyword>
<keyword evidence="10" id="KW-0325">Glycoprotein</keyword>
<feature type="transmembrane region" description="Helical" evidence="13">
    <location>
        <begin position="45"/>
        <end position="72"/>
    </location>
</feature>
<keyword evidence="7 13" id="KW-0406">Ion transport</keyword>
<reference evidence="14" key="1">
    <citation type="submission" date="2022-03" db="EMBL/GenBank/DDBJ databases">
        <authorList>
            <person name="Alioto T."/>
            <person name="Alioto T."/>
            <person name="Gomez Garrido J."/>
        </authorList>
    </citation>
    <scope>NUCLEOTIDE SEQUENCE</scope>
</reference>
<dbReference type="GO" id="GO:0034707">
    <property type="term" value="C:chloride channel complex"/>
    <property type="evidence" value="ECO:0007669"/>
    <property type="project" value="UniProtKB-UniRule"/>
</dbReference>
<evidence type="ECO:0000256" key="13">
    <source>
        <dbReference type="RuleBase" id="RU361114"/>
    </source>
</evidence>